<comment type="cofactor">
    <cofactor evidence="1">
        <name>Fe cation</name>
        <dbReference type="ChEBI" id="CHEBI:24875"/>
    </cofactor>
</comment>
<evidence type="ECO:0000259" key="8">
    <source>
        <dbReference type="PROSITE" id="PS51296"/>
    </source>
</evidence>
<evidence type="ECO:0000256" key="4">
    <source>
        <dbReference type="ARBA" id="ARBA00023002"/>
    </source>
</evidence>
<dbReference type="SUPFAM" id="SSF55961">
    <property type="entry name" value="Bet v1-like"/>
    <property type="match status" value="1"/>
</dbReference>
<dbReference type="EMBL" id="CP086322">
    <property type="protein sequence ID" value="UQA97330.1"/>
    <property type="molecule type" value="Genomic_DNA"/>
</dbReference>
<dbReference type="PANTHER" id="PTHR43756">
    <property type="entry name" value="CHOLINE MONOOXYGENASE, CHLOROPLASTIC"/>
    <property type="match status" value="1"/>
</dbReference>
<dbReference type="GO" id="GO:0051213">
    <property type="term" value="F:dioxygenase activity"/>
    <property type="evidence" value="ECO:0007669"/>
    <property type="project" value="UniProtKB-KW"/>
</dbReference>
<dbReference type="Gene3D" id="3.90.380.10">
    <property type="entry name" value="Naphthalene 1,2-dioxygenase Alpha Subunit, Chain A, domain 1"/>
    <property type="match status" value="2"/>
</dbReference>
<dbReference type="PRINTS" id="PR00090">
    <property type="entry name" value="RNGDIOXGNASE"/>
</dbReference>
<dbReference type="InterPro" id="IPR001663">
    <property type="entry name" value="Rng_hydr_dOase-A"/>
</dbReference>
<evidence type="ECO:0000256" key="5">
    <source>
        <dbReference type="ARBA" id="ARBA00023004"/>
    </source>
</evidence>
<keyword evidence="5" id="KW-0408">Iron</keyword>
<dbReference type="SUPFAM" id="SSF50022">
    <property type="entry name" value="ISP domain"/>
    <property type="match status" value="1"/>
</dbReference>
<keyword evidence="2" id="KW-0001">2Fe-2S</keyword>
<dbReference type="PROSITE" id="PS51296">
    <property type="entry name" value="RIESKE"/>
    <property type="match status" value="1"/>
</dbReference>
<dbReference type="Pfam" id="PF00848">
    <property type="entry name" value="Ring_hydroxyl_A"/>
    <property type="match status" value="1"/>
</dbReference>
<sequence>MSTGVSTGRIVGEKHPGTARDDHDGAIDGSGSGEGAWSPSGEVAALLDELRRYLELETQLSLPPRAFTSPGLYELERTRIFGRSWVLIAHRDDLAEPNSYVSVDIAGEHVVVTRDADGVLHGMSPICRHRMMPLVARGAAGRADSFTCPYHLWKYGLDGRLIGATHMRKNPDFDPKDCRLPAFAVEEWHGFVYVNLDAAAAPLAPELSRISEDLTNYQLDGMAQLGSWSEEWACNWKVAVENAHENYHVMGFHPETLQQSTPGGSDTDVRVDSPWALRLLIPFTQPQETYALPLTDEEKAHLYGFFVFPAASLAAAGEMVIWLSLIPLTIDRTLVRGGILVPRAALEGADLDEMRRQAESYAGMINSEDRRGLEAVQRAVGSRFAARGHLSPKEPGVVAFYQNLARALLRGDGDWPGEL</sequence>
<feature type="compositionally biased region" description="Basic and acidic residues" evidence="7">
    <location>
        <begin position="11"/>
        <end position="26"/>
    </location>
</feature>
<feature type="domain" description="Rieske" evidence="8">
    <location>
        <begin position="85"/>
        <end position="194"/>
    </location>
</feature>
<organism evidence="9 10">
    <name type="scientific">Streptomyces halobius</name>
    <dbReference type="NCBI Taxonomy" id="2879846"/>
    <lineage>
        <taxon>Bacteria</taxon>
        <taxon>Bacillati</taxon>
        <taxon>Actinomycetota</taxon>
        <taxon>Actinomycetes</taxon>
        <taxon>Kitasatosporales</taxon>
        <taxon>Streptomycetaceae</taxon>
        <taxon>Streptomyces</taxon>
    </lineage>
</organism>
<keyword evidence="6" id="KW-0411">Iron-sulfur</keyword>
<keyword evidence="3" id="KW-0479">Metal-binding</keyword>
<evidence type="ECO:0000256" key="1">
    <source>
        <dbReference type="ARBA" id="ARBA00001962"/>
    </source>
</evidence>
<gene>
    <name evidence="9" type="ORF">K9S39_40615</name>
</gene>
<dbReference type="InterPro" id="IPR036922">
    <property type="entry name" value="Rieske_2Fe-2S_sf"/>
</dbReference>
<feature type="region of interest" description="Disordered" evidence="7">
    <location>
        <begin position="1"/>
        <end position="39"/>
    </location>
</feature>
<dbReference type="Pfam" id="PF00355">
    <property type="entry name" value="Rieske"/>
    <property type="match status" value="1"/>
</dbReference>
<evidence type="ECO:0000256" key="3">
    <source>
        <dbReference type="ARBA" id="ARBA00022723"/>
    </source>
</evidence>
<accession>A0ABY4MLM4</accession>
<evidence type="ECO:0000256" key="6">
    <source>
        <dbReference type="ARBA" id="ARBA00023014"/>
    </source>
</evidence>
<evidence type="ECO:0000313" key="10">
    <source>
        <dbReference type="Proteomes" id="UP000830115"/>
    </source>
</evidence>
<name>A0ABY4MLM4_9ACTN</name>
<dbReference type="InterPro" id="IPR017941">
    <property type="entry name" value="Rieske_2Fe-2S"/>
</dbReference>
<evidence type="ECO:0000256" key="2">
    <source>
        <dbReference type="ARBA" id="ARBA00022714"/>
    </source>
</evidence>
<dbReference type="CDD" id="cd03469">
    <property type="entry name" value="Rieske_RO_Alpha_N"/>
    <property type="match status" value="1"/>
</dbReference>
<reference evidence="9" key="1">
    <citation type="submission" date="2021-10" db="EMBL/GenBank/DDBJ databases">
        <title>Streptomyces nigrumlapis sp.nov.,an antimicrobial producing actinobacterium isolated from Black Gobi rocks.</title>
        <authorList>
            <person name="Wen Y."/>
            <person name="Zhang W."/>
            <person name="Liu X.G."/>
        </authorList>
    </citation>
    <scope>NUCLEOTIDE SEQUENCE</scope>
    <source>
        <strain evidence="9">ST13-2-2</strain>
    </source>
</reference>
<protein>
    <submittedName>
        <fullName evidence="9">Aromatic ring-hydroxylating dioxygenase subunit alpha</fullName>
    </submittedName>
</protein>
<dbReference type="Proteomes" id="UP000830115">
    <property type="component" value="Chromosome"/>
</dbReference>
<dbReference type="InterPro" id="IPR015879">
    <property type="entry name" value="Ring_hydroxy_dOase_asu_C_dom"/>
</dbReference>
<evidence type="ECO:0000313" key="9">
    <source>
        <dbReference type="EMBL" id="UQA97330.1"/>
    </source>
</evidence>
<dbReference type="PANTHER" id="PTHR43756:SF5">
    <property type="entry name" value="CHOLINE MONOOXYGENASE, CHLOROPLASTIC"/>
    <property type="match status" value="1"/>
</dbReference>
<dbReference type="Gene3D" id="2.102.10.10">
    <property type="entry name" value="Rieske [2Fe-2S] iron-sulphur domain"/>
    <property type="match status" value="1"/>
</dbReference>
<keyword evidence="4" id="KW-0560">Oxidoreductase</keyword>
<proteinExistence type="predicted"/>
<keyword evidence="10" id="KW-1185">Reference proteome</keyword>
<keyword evidence="9" id="KW-0223">Dioxygenase</keyword>
<evidence type="ECO:0000256" key="7">
    <source>
        <dbReference type="SAM" id="MobiDB-lite"/>
    </source>
</evidence>
<dbReference type="RefSeq" id="WP_248868256.1">
    <property type="nucleotide sequence ID" value="NZ_CP086322.1"/>
</dbReference>